<organism evidence="2 3">
    <name type="scientific">Dentiradicibacter hellwigii</name>
    <dbReference type="NCBI Taxonomy" id="3149053"/>
    <lineage>
        <taxon>Bacteria</taxon>
        <taxon>Pseudomonadati</taxon>
        <taxon>Pseudomonadota</taxon>
        <taxon>Betaproteobacteria</taxon>
        <taxon>Rhodocyclales</taxon>
        <taxon>Rhodocyclaceae</taxon>
        <taxon>Dentiradicibacter</taxon>
    </lineage>
</organism>
<evidence type="ECO:0000313" key="2">
    <source>
        <dbReference type="EMBL" id="MFA9950977.1"/>
    </source>
</evidence>
<comment type="caution">
    <text evidence="2">The sequence shown here is derived from an EMBL/GenBank/DDBJ whole genome shotgun (WGS) entry which is preliminary data.</text>
</comment>
<evidence type="ECO:0000256" key="1">
    <source>
        <dbReference type="SAM" id="Coils"/>
    </source>
</evidence>
<sequence>MKMRFYNIVVSMVSISMSKKLFTNLAIFGTLSLFGGAVFSAGKTTGQSSGAVYCCNDAGGRQVCGDLLPQACFGRAYREVGRSGSTIRKVPAPLTAEQRAQRKIEEEKRKIEEEKRKEQDLKDRALLNTYGSEAEIDAMQARAEKDILQSIKNAEAKIESAKQARKKYEEEAEFYKKKPMPPEVQKGLKEGDVEINAQTSLIEAKKKELETIRAKYGEEKARFVELSKRPRPR</sequence>
<reference evidence="3" key="1">
    <citation type="submission" date="2024-06" db="EMBL/GenBank/DDBJ databases">
        <title>Radixoralia hellwigii gen. nov., sp nov., isolated from a root canal in the human oral cavity.</title>
        <authorList>
            <person name="Bartsch S."/>
            <person name="Wittmer A."/>
            <person name="Schulz A.-K."/>
            <person name="Neumann-Schaal M."/>
            <person name="Wolf J."/>
            <person name="Gronow S."/>
            <person name="Tennert C."/>
            <person name="Haecker G."/>
            <person name="Cieplik F."/>
            <person name="Al-Ahmad A."/>
        </authorList>
    </citation>
    <scope>NUCLEOTIDE SEQUENCE [LARGE SCALE GENOMIC DNA]</scope>
    <source>
        <strain evidence="3">Wk13</strain>
    </source>
</reference>
<dbReference type="RefSeq" id="WP_418892063.1">
    <property type="nucleotide sequence ID" value="NZ_JBEUWX010000003.1"/>
</dbReference>
<feature type="coiled-coil region" evidence="1">
    <location>
        <begin position="94"/>
        <end position="178"/>
    </location>
</feature>
<gene>
    <name evidence="2" type="ORF">ABCS64_11680</name>
</gene>
<accession>A0ABV4UH65</accession>
<dbReference type="EMBL" id="JBEUWX010000003">
    <property type="protein sequence ID" value="MFA9950977.1"/>
    <property type="molecule type" value="Genomic_DNA"/>
</dbReference>
<keyword evidence="1" id="KW-0175">Coiled coil</keyword>
<proteinExistence type="predicted"/>
<protein>
    <submittedName>
        <fullName evidence="2">Uncharacterized protein</fullName>
    </submittedName>
</protein>
<keyword evidence="3" id="KW-1185">Reference proteome</keyword>
<name>A0ABV4UH65_9RHOO</name>
<evidence type="ECO:0000313" key="3">
    <source>
        <dbReference type="Proteomes" id="UP001574673"/>
    </source>
</evidence>
<dbReference type="Proteomes" id="UP001574673">
    <property type="component" value="Unassembled WGS sequence"/>
</dbReference>